<comment type="caution">
    <text evidence="3">The sequence shown here is derived from an EMBL/GenBank/DDBJ whole genome shotgun (WGS) entry which is preliminary data.</text>
</comment>
<dbReference type="RefSeq" id="WP_111836089.1">
    <property type="nucleotide sequence ID" value="NZ_UAPQ01000006.1"/>
</dbReference>
<feature type="region of interest" description="Disordered" evidence="1">
    <location>
        <begin position="26"/>
        <end position="45"/>
    </location>
</feature>
<keyword evidence="2" id="KW-1133">Transmembrane helix</keyword>
<accession>A0ABY1VM72</accession>
<dbReference type="EMBL" id="UAPQ01000006">
    <property type="protein sequence ID" value="SPT53105.1"/>
    <property type="molecule type" value="Genomic_DNA"/>
</dbReference>
<gene>
    <name evidence="3" type="ORF">NCTC11535_00764</name>
</gene>
<dbReference type="Proteomes" id="UP000250006">
    <property type="component" value="Unassembled WGS sequence"/>
</dbReference>
<keyword evidence="4" id="KW-1185">Reference proteome</keyword>
<keyword evidence="2" id="KW-0472">Membrane</keyword>
<evidence type="ECO:0000313" key="3">
    <source>
        <dbReference type="EMBL" id="SPT53105.1"/>
    </source>
</evidence>
<organism evidence="3 4">
    <name type="scientific">Actinomyces bovis</name>
    <dbReference type="NCBI Taxonomy" id="1658"/>
    <lineage>
        <taxon>Bacteria</taxon>
        <taxon>Bacillati</taxon>
        <taxon>Actinomycetota</taxon>
        <taxon>Actinomycetes</taxon>
        <taxon>Actinomycetales</taxon>
        <taxon>Actinomycetaceae</taxon>
        <taxon>Actinomyces</taxon>
    </lineage>
</organism>
<keyword evidence="2" id="KW-0812">Transmembrane</keyword>
<name>A0ABY1VM72_9ACTO</name>
<evidence type="ECO:0000256" key="1">
    <source>
        <dbReference type="SAM" id="MobiDB-lite"/>
    </source>
</evidence>
<evidence type="ECO:0000256" key="2">
    <source>
        <dbReference type="SAM" id="Phobius"/>
    </source>
</evidence>
<reference evidence="3 4" key="1">
    <citation type="submission" date="2018-06" db="EMBL/GenBank/DDBJ databases">
        <authorList>
            <consortium name="Pathogen Informatics"/>
            <person name="Doyle S."/>
        </authorList>
    </citation>
    <scope>NUCLEOTIDE SEQUENCE [LARGE SCALE GENOMIC DNA]</scope>
    <source>
        <strain evidence="3 4">NCTC11535</strain>
    </source>
</reference>
<sequence length="199" mass="20698">MSNAQFPTNPGPGAWQGQQYYAPGPAPVGAPFNPQAPNGPQAKRGRGPAVLMSIGALLLVGAIISLVMLVVFASNTTKLTPLNNGVATASLDSSKSYGLYNMQGRARCLVQGPQGEQLELAPPTSSFTVNNKVLLATFTPKNSGQHQISCDADDFVYYGDAHGAGAVFGMVGLMGMMILGGIVGLPLLIAGIVWRVARR</sequence>
<protein>
    <submittedName>
        <fullName evidence="3">Uncharacterized protein</fullName>
    </submittedName>
</protein>
<proteinExistence type="predicted"/>
<feature type="transmembrane region" description="Helical" evidence="2">
    <location>
        <begin position="49"/>
        <end position="73"/>
    </location>
</feature>
<feature type="region of interest" description="Disordered" evidence="1">
    <location>
        <begin position="1"/>
        <end position="20"/>
    </location>
</feature>
<evidence type="ECO:0000313" key="4">
    <source>
        <dbReference type="Proteomes" id="UP000250006"/>
    </source>
</evidence>
<feature type="transmembrane region" description="Helical" evidence="2">
    <location>
        <begin position="166"/>
        <end position="194"/>
    </location>
</feature>